<dbReference type="InterPro" id="IPR011257">
    <property type="entry name" value="DNA_glycosylase"/>
</dbReference>
<proteinExistence type="predicted"/>
<dbReference type="GO" id="GO:0008725">
    <property type="term" value="F:DNA-3-methyladenine glycosylase activity"/>
    <property type="evidence" value="ECO:0007669"/>
    <property type="project" value="TreeGrafter"/>
</dbReference>
<dbReference type="SUPFAM" id="SSF48150">
    <property type="entry name" value="DNA-glycosylase"/>
    <property type="match status" value="1"/>
</dbReference>
<name>A0A5Q6S4Z6_9ACTN</name>
<dbReference type="Gene3D" id="1.10.340.30">
    <property type="entry name" value="Hypothetical protein, domain 2"/>
    <property type="match status" value="1"/>
</dbReference>
<dbReference type="AlphaFoldDB" id="A0A5Q6S4Z6"/>
<dbReference type="GO" id="GO:0043916">
    <property type="term" value="F:DNA-7-methylguanine glycosylase activity"/>
    <property type="evidence" value="ECO:0007669"/>
    <property type="project" value="TreeGrafter"/>
</dbReference>
<accession>A0A5Q6S4Z6</accession>
<gene>
    <name evidence="3" type="ORF">FE697_001905</name>
</gene>
<evidence type="ECO:0000313" key="3">
    <source>
        <dbReference type="EMBL" id="KAA1425464.1"/>
    </source>
</evidence>
<dbReference type="PANTHER" id="PTHR43003">
    <property type="entry name" value="DNA-3-METHYLADENINE GLYCOSYLASE"/>
    <property type="match status" value="1"/>
</dbReference>
<dbReference type="GO" id="GO:0006307">
    <property type="term" value="P:DNA alkylation repair"/>
    <property type="evidence" value="ECO:0007669"/>
    <property type="project" value="TreeGrafter"/>
</dbReference>
<reference evidence="3 4" key="1">
    <citation type="submission" date="2019-09" db="EMBL/GenBank/DDBJ databases">
        <title>Mumia zhuanghuii sp. nov. isolated from the intestinal contents of plateau pika (Ochotona curzoniae) in the Qinghai-Tibet plateau of China.</title>
        <authorList>
            <person name="Tian Z."/>
        </authorList>
    </citation>
    <scope>NUCLEOTIDE SEQUENCE [LARGE SCALE GENOMIC DNA]</scope>
    <source>
        <strain evidence="4">350</strain>
    </source>
</reference>
<dbReference type="EMBL" id="VDFQ02000001">
    <property type="protein sequence ID" value="KAA1425464.1"/>
    <property type="molecule type" value="Genomic_DNA"/>
</dbReference>
<dbReference type="OrthoDB" id="5501430at2"/>
<dbReference type="GO" id="GO:0006285">
    <property type="term" value="P:base-excision repair, AP site formation"/>
    <property type="evidence" value="ECO:0007669"/>
    <property type="project" value="TreeGrafter"/>
</dbReference>
<dbReference type="GO" id="GO:0032131">
    <property type="term" value="F:alkylated DNA binding"/>
    <property type="evidence" value="ECO:0007669"/>
    <property type="project" value="TreeGrafter"/>
</dbReference>
<dbReference type="PANTHER" id="PTHR43003:SF6">
    <property type="entry name" value="DNA GLYCOSYLASE"/>
    <property type="match status" value="1"/>
</dbReference>
<sequence>MRRTLGALGKGPYDPAHQVAPDGATWRASRMATGAVTYRVSAARVTPAPREITVEAWGDGAEELVAEAPFLLGGADDWSDFDPRIPLVARALARHPGLRLPRQRRIFETLVPAIIEQRVPGVDAYASWRRLLRTHGEPAPGPTPVPMWVPPSAEDWRALPSWAWHRAGVDPARSRTAVAAAQRAAAIQRLVDRPYAEVAAGLRSLPGIGEWTAAEVLSRLGDPDAVSVGDYNLAKDVGWAFDGEPADDARMLEILEPWRGQRGRVIHLLYADGALRRPRRGPRLTRMDHRRR</sequence>
<organism evidence="3 4">
    <name type="scientific">Mumia zhuanghuii</name>
    <dbReference type="NCBI Taxonomy" id="2585211"/>
    <lineage>
        <taxon>Bacteria</taxon>
        <taxon>Bacillati</taxon>
        <taxon>Actinomycetota</taxon>
        <taxon>Actinomycetes</taxon>
        <taxon>Propionibacteriales</taxon>
        <taxon>Nocardioidaceae</taxon>
        <taxon>Mumia</taxon>
    </lineage>
</organism>
<keyword evidence="1" id="KW-0227">DNA damage</keyword>
<dbReference type="GO" id="GO:0032993">
    <property type="term" value="C:protein-DNA complex"/>
    <property type="evidence" value="ECO:0007669"/>
    <property type="project" value="TreeGrafter"/>
</dbReference>
<dbReference type="InterPro" id="IPR051912">
    <property type="entry name" value="Alkylbase_DNA_Glycosylase/TA"/>
</dbReference>
<evidence type="ECO:0000256" key="1">
    <source>
        <dbReference type="ARBA" id="ARBA00022763"/>
    </source>
</evidence>
<dbReference type="Proteomes" id="UP000307768">
    <property type="component" value="Unassembled WGS sequence"/>
</dbReference>
<comment type="caution">
    <text evidence="3">The sequence shown here is derived from an EMBL/GenBank/DDBJ whole genome shotgun (WGS) entry which is preliminary data.</text>
</comment>
<evidence type="ECO:0000256" key="2">
    <source>
        <dbReference type="ARBA" id="ARBA00023204"/>
    </source>
</evidence>
<evidence type="ECO:0000313" key="4">
    <source>
        <dbReference type="Proteomes" id="UP000307768"/>
    </source>
</evidence>
<protein>
    <submittedName>
        <fullName evidence="3">DNA-3-methyladenine glycosylase 2 family protein</fullName>
    </submittedName>
</protein>
<keyword evidence="2" id="KW-0234">DNA repair</keyword>
<dbReference type="GO" id="GO:0005737">
    <property type="term" value="C:cytoplasm"/>
    <property type="evidence" value="ECO:0007669"/>
    <property type="project" value="TreeGrafter"/>
</dbReference>